<dbReference type="Proteomes" id="UP001155820">
    <property type="component" value="Unassembled WGS sequence"/>
</dbReference>
<comment type="caution">
    <text evidence="1">The sequence shown here is derived from an EMBL/GenBank/DDBJ whole genome shotgun (WGS) entry which is preliminary data.</text>
</comment>
<protein>
    <submittedName>
        <fullName evidence="1">Uncharacterized protein</fullName>
    </submittedName>
</protein>
<organism evidence="1 2">
    <name type="scientific">Agrobacterium pusense</name>
    <dbReference type="NCBI Taxonomy" id="648995"/>
    <lineage>
        <taxon>Bacteria</taxon>
        <taxon>Pseudomonadati</taxon>
        <taxon>Pseudomonadota</taxon>
        <taxon>Alphaproteobacteria</taxon>
        <taxon>Hyphomicrobiales</taxon>
        <taxon>Rhizobiaceae</taxon>
        <taxon>Rhizobium/Agrobacterium group</taxon>
        <taxon>Agrobacterium</taxon>
    </lineage>
</organism>
<accession>A0AA44IZN4</accession>
<evidence type="ECO:0000313" key="2">
    <source>
        <dbReference type="Proteomes" id="UP001155820"/>
    </source>
</evidence>
<name>A0AA44IZN4_9HYPH</name>
<proteinExistence type="predicted"/>
<dbReference type="RefSeq" id="WP_172873600.1">
    <property type="nucleotide sequence ID" value="NZ_JABRWL010000005.1"/>
</dbReference>
<sequence>MIGAWFSKAVTPLIIAAALFAAGAFLGWLAIATVNGMVDRAVNLKASERDAHWKGEIETANTRAANAEAAQARFAIELERQTSARIAALNVNKEKLENENAALPNGDACGLGRDRVRLLPR</sequence>
<reference evidence="1" key="1">
    <citation type="submission" date="2019-07" db="EMBL/GenBank/DDBJ databases">
        <title>FDA dAtabase for Regulatory Grade micrObial Sequences (FDA-ARGOS): Supporting development and validation of Infectious Disease Dx tests.</title>
        <authorList>
            <person name="Bachman M."/>
            <person name="Young C."/>
            <person name="Tallon L."/>
            <person name="Sadzewicz L."/>
            <person name="Vavikolanu K."/>
            <person name="Mehta A."/>
            <person name="Aluvathingal J."/>
            <person name="Nadendla S."/>
            <person name="Nandy P."/>
            <person name="Geyer C."/>
            <person name="Yan Y."/>
            <person name="Sichtig H."/>
        </authorList>
    </citation>
    <scope>NUCLEOTIDE SEQUENCE</scope>
    <source>
        <strain evidence="1">FDAARGOS_618</strain>
    </source>
</reference>
<gene>
    <name evidence="1" type="ORF">FOB26_11760</name>
</gene>
<evidence type="ECO:0000313" key="1">
    <source>
        <dbReference type="EMBL" id="NRF19735.1"/>
    </source>
</evidence>
<keyword evidence="2" id="KW-1185">Reference proteome</keyword>
<dbReference type="EMBL" id="JABRWM010000006">
    <property type="protein sequence ID" value="NRF19735.1"/>
    <property type="molecule type" value="Genomic_DNA"/>
</dbReference>
<dbReference type="AlphaFoldDB" id="A0AA44IZN4"/>